<sequence length="65" mass="7592">MYNNILGDMKRIEDYIYLVIYLIIGGLVGSFLDLLLKVDFLSDLGILAGSLLFFRYIERRKSEDR</sequence>
<proteinExistence type="predicted"/>
<dbReference type="AlphaFoldDB" id="A0A2M9R398"/>
<gene>
    <name evidence="2" type="ORF">CDL10_01540</name>
</gene>
<keyword evidence="1" id="KW-1133">Transmembrane helix</keyword>
<evidence type="ECO:0000313" key="2">
    <source>
        <dbReference type="EMBL" id="PJR03328.1"/>
    </source>
</evidence>
<evidence type="ECO:0000256" key="1">
    <source>
        <dbReference type="SAM" id="Phobius"/>
    </source>
</evidence>
<feature type="transmembrane region" description="Helical" evidence="1">
    <location>
        <begin position="40"/>
        <end position="57"/>
    </location>
</feature>
<evidence type="ECO:0000313" key="3">
    <source>
        <dbReference type="Proteomes" id="UP000231960"/>
    </source>
</evidence>
<dbReference type="EMBL" id="NIPO01000001">
    <property type="protein sequence ID" value="PJR03328.1"/>
    <property type="molecule type" value="Genomic_DNA"/>
</dbReference>
<keyword evidence="1" id="KW-0472">Membrane</keyword>
<keyword evidence="3" id="KW-1185">Reference proteome</keyword>
<protein>
    <submittedName>
        <fullName evidence="2">Uncharacterized protein</fullName>
    </submittedName>
</protein>
<keyword evidence="1" id="KW-0812">Transmembrane</keyword>
<feature type="transmembrane region" description="Helical" evidence="1">
    <location>
        <begin position="15"/>
        <end position="34"/>
    </location>
</feature>
<reference evidence="2 3" key="1">
    <citation type="submission" date="2017-06" db="EMBL/GenBank/DDBJ databases">
        <title>Description of Avrilella dinanensis gen. nov. sp. nov.</title>
        <authorList>
            <person name="Leyer C."/>
            <person name="Sassi M."/>
            <person name="Minet J."/>
            <person name="Kayal S."/>
            <person name="Cattoir V."/>
        </authorList>
    </citation>
    <scope>NUCLEOTIDE SEQUENCE [LARGE SCALE GENOMIC DNA]</scope>
    <source>
        <strain evidence="2 3">UR159</strain>
    </source>
</reference>
<name>A0A2M9R398_9FLAO</name>
<organism evidence="2 3">
    <name type="scientific">Avrilella dinanensis</name>
    <dbReference type="NCBI Taxonomy" id="2008672"/>
    <lineage>
        <taxon>Bacteria</taxon>
        <taxon>Pseudomonadati</taxon>
        <taxon>Bacteroidota</taxon>
        <taxon>Flavobacteriia</taxon>
        <taxon>Flavobacteriales</taxon>
        <taxon>Flavobacteriaceae</taxon>
        <taxon>Avrilella</taxon>
    </lineage>
</organism>
<accession>A0A2M9R398</accession>
<dbReference type="Proteomes" id="UP000231960">
    <property type="component" value="Unassembled WGS sequence"/>
</dbReference>
<comment type="caution">
    <text evidence="2">The sequence shown here is derived from an EMBL/GenBank/DDBJ whole genome shotgun (WGS) entry which is preliminary data.</text>
</comment>